<dbReference type="InterPro" id="IPR053957">
    <property type="entry name" value="DUF2089_Zn_ribbon"/>
</dbReference>
<feature type="domain" description="DUF2089" evidence="3">
    <location>
        <begin position="23"/>
        <end position="50"/>
    </location>
</feature>
<protein>
    <recommendedName>
        <fullName evidence="6">DUF2089 domain-containing protein</fullName>
    </recommendedName>
</protein>
<evidence type="ECO:0008006" key="6">
    <source>
        <dbReference type="Google" id="ProtNLM"/>
    </source>
</evidence>
<evidence type="ECO:0000259" key="3">
    <source>
        <dbReference type="Pfam" id="PF22747"/>
    </source>
</evidence>
<dbReference type="Pfam" id="PF09862">
    <property type="entry name" value="DUF2089"/>
    <property type="match status" value="1"/>
</dbReference>
<reference evidence="4 5" key="1">
    <citation type="submission" date="2010-12" db="EMBL/GenBank/DDBJ databases">
        <title>Whole genome sequence of Anaerolinea thermophila UNI-1.</title>
        <authorList>
            <person name="Narita-Yamada S."/>
            <person name="Kishi E."/>
            <person name="Watanabe Y."/>
            <person name="Takasaki K."/>
            <person name="Ankai A."/>
            <person name="Oguchi A."/>
            <person name="Fukui S."/>
            <person name="Takahashi M."/>
            <person name="Yashiro I."/>
            <person name="Hosoyama A."/>
            <person name="Sekiguchi Y."/>
            <person name="Hanada S."/>
            <person name="Fujita N."/>
        </authorList>
    </citation>
    <scope>NUCLEOTIDE SEQUENCE [LARGE SCALE GENOMIC DNA]</scope>
    <source>
        <strain evidence="5">DSM 14523 / JCM 11388 / NBRC 100420 / UNI-1</strain>
    </source>
</reference>
<evidence type="ECO:0000259" key="2">
    <source>
        <dbReference type="Pfam" id="PF09862"/>
    </source>
</evidence>
<dbReference type="KEGG" id="atm:ANT_06720"/>
<dbReference type="HOGENOM" id="CLU_132137_0_0_0"/>
<feature type="coiled-coil region" evidence="1">
    <location>
        <begin position="144"/>
        <end position="171"/>
    </location>
</feature>
<dbReference type="InParanoid" id="E8N1V1"/>
<dbReference type="Proteomes" id="UP000008922">
    <property type="component" value="Chromosome"/>
</dbReference>
<keyword evidence="5" id="KW-1185">Reference proteome</keyword>
<evidence type="ECO:0000313" key="4">
    <source>
        <dbReference type="EMBL" id="BAJ62706.1"/>
    </source>
</evidence>
<keyword evidence="1" id="KW-0175">Coiled coil</keyword>
<accession>E8N1V1</accession>
<dbReference type="STRING" id="926569.ANT_06720"/>
<dbReference type="InterPro" id="IPR018658">
    <property type="entry name" value="DUF2089"/>
</dbReference>
<evidence type="ECO:0000313" key="5">
    <source>
        <dbReference type="Proteomes" id="UP000008922"/>
    </source>
</evidence>
<dbReference type="Pfam" id="PF22747">
    <property type="entry name" value="Zn_ribbon_DUF2089"/>
    <property type="match status" value="1"/>
</dbReference>
<dbReference type="EMBL" id="AP012029">
    <property type="protein sequence ID" value="BAJ62706.1"/>
    <property type="molecule type" value="Genomic_DNA"/>
</dbReference>
<organism evidence="4 5">
    <name type="scientific">Anaerolinea thermophila (strain DSM 14523 / JCM 11388 / NBRC 100420 / UNI-1)</name>
    <dbReference type="NCBI Taxonomy" id="926569"/>
    <lineage>
        <taxon>Bacteria</taxon>
        <taxon>Bacillati</taxon>
        <taxon>Chloroflexota</taxon>
        <taxon>Anaerolineae</taxon>
        <taxon>Anaerolineales</taxon>
        <taxon>Anaerolineaceae</taxon>
        <taxon>Anaerolinea</taxon>
    </lineage>
</organism>
<evidence type="ECO:0000256" key="1">
    <source>
        <dbReference type="SAM" id="Coils"/>
    </source>
</evidence>
<dbReference type="AlphaFoldDB" id="E8N1V1"/>
<proteinExistence type="predicted"/>
<dbReference type="OrthoDB" id="9797643at2"/>
<gene>
    <name evidence="4" type="ordered locus">ANT_06720</name>
</gene>
<feature type="domain" description="DUF2089" evidence="2">
    <location>
        <begin position="73"/>
        <end position="119"/>
    </location>
</feature>
<name>E8N1V1_ANATU</name>
<dbReference type="eggNOG" id="COG3877">
    <property type="taxonomic scope" value="Bacteria"/>
</dbReference>
<sequence length="174" mass="20121">MNFQKREWMKDGGAYMNPMLTKCPVCGGELVVTRLACPSCETTIEGHFQTMGGGLQGAFSAEQLRWLLPFTRLNNEQMQFILTFIRCEGRFNRMEEELGLSYPTLRNRMNEILRTMGYEPSREEGQPAPVKLSPEERKRILDDLDKGLITLQEAKRRLKGIREESKRENEVSED</sequence>